<feature type="non-terminal residue" evidence="3">
    <location>
        <position position="1"/>
    </location>
</feature>
<feature type="transmembrane region" description="Helical" evidence="2">
    <location>
        <begin position="56"/>
        <end position="80"/>
    </location>
</feature>
<evidence type="ECO:0000313" key="4">
    <source>
        <dbReference type="Proteomes" id="UP001445076"/>
    </source>
</evidence>
<feature type="region of interest" description="Disordered" evidence="1">
    <location>
        <begin position="116"/>
        <end position="217"/>
    </location>
</feature>
<name>A0AAW0XWI4_CHEQU</name>
<keyword evidence="2" id="KW-0472">Membrane</keyword>
<evidence type="ECO:0000256" key="2">
    <source>
        <dbReference type="SAM" id="Phobius"/>
    </source>
</evidence>
<dbReference type="AlphaFoldDB" id="A0AAW0XWI4"/>
<feature type="region of interest" description="Disordered" evidence="1">
    <location>
        <begin position="273"/>
        <end position="312"/>
    </location>
</feature>
<sequence length="325" mass="34918">HGNRGPPSNPAALWLPRPPATDQVTIRARGPGGSGLSSGLGGYGADAGIVGSEKAAVISGCVGGLLLVVILVATYCYCLPSTLKRRLNRRRQQPEDPEKAAASLVNGGSVVVRSSSRGSILLNQDPESSRQDATDLADTPSEERRATCKSPELQPPACEIMHVEQVSPSPLRREGDGEEVMGRRGLSMSIPDVTKVERCSREAEEPPSMPTVPTPQFYTLGRHTRATNRSPLRGPNGHIYGSSDLSYQQEQQQHPVRYSTVGAPQYYSVVRPHPVPVSQEPYSDDDAQYSDQLLCDDRGASPPPPAPADHAHAYSDLHRHSAALL</sequence>
<keyword evidence="4" id="KW-1185">Reference proteome</keyword>
<organism evidence="3 4">
    <name type="scientific">Cherax quadricarinatus</name>
    <name type="common">Australian red claw crayfish</name>
    <dbReference type="NCBI Taxonomy" id="27406"/>
    <lineage>
        <taxon>Eukaryota</taxon>
        <taxon>Metazoa</taxon>
        <taxon>Ecdysozoa</taxon>
        <taxon>Arthropoda</taxon>
        <taxon>Crustacea</taxon>
        <taxon>Multicrustacea</taxon>
        <taxon>Malacostraca</taxon>
        <taxon>Eumalacostraca</taxon>
        <taxon>Eucarida</taxon>
        <taxon>Decapoda</taxon>
        <taxon>Pleocyemata</taxon>
        <taxon>Astacidea</taxon>
        <taxon>Parastacoidea</taxon>
        <taxon>Parastacidae</taxon>
        <taxon>Cherax</taxon>
    </lineage>
</organism>
<dbReference type="EMBL" id="JARKIK010000024">
    <property type="protein sequence ID" value="KAK8743663.1"/>
    <property type="molecule type" value="Genomic_DNA"/>
</dbReference>
<accession>A0AAW0XWI4</accession>
<gene>
    <name evidence="3" type="ORF">OTU49_001196</name>
</gene>
<keyword evidence="2" id="KW-0812">Transmembrane</keyword>
<proteinExistence type="predicted"/>
<evidence type="ECO:0000313" key="3">
    <source>
        <dbReference type="EMBL" id="KAK8743663.1"/>
    </source>
</evidence>
<reference evidence="3 4" key="1">
    <citation type="journal article" date="2024" name="BMC Genomics">
        <title>Genome assembly of redclaw crayfish (Cherax quadricarinatus) provides insights into its immune adaptation and hypoxia tolerance.</title>
        <authorList>
            <person name="Liu Z."/>
            <person name="Zheng J."/>
            <person name="Li H."/>
            <person name="Fang K."/>
            <person name="Wang S."/>
            <person name="He J."/>
            <person name="Zhou D."/>
            <person name="Weng S."/>
            <person name="Chi M."/>
            <person name="Gu Z."/>
            <person name="He J."/>
            <person name="Li F."/>
            <person name="Wang M."/>
        </authorList>
    </citation>
    <scope>NUCLEOTIDE SEQUENCE [LARGE SCALE GENOMIC DNA]</scope>
    <source>
        <strain evidence="3">ZL_2023a</strain>
    </source>
</reference>
<dbReference type="Proteomes" id="UP001445076">
    <property type="component" value="Unassembled WGS sequence"/>
</dbReference>
<keyword evidence="2" id="KW-1133">Transmembrane helix</keyword>
<protein>
    <submittedName>
        <fullName evidence="3">Uncharacterized protein</fullName>
    </submittedName>
</protein>
<feature type="region of interest" description="Disordered" evidence="1">
    <location>
        <begin position="88"/>
        <end position="107"/>
    </location>
</feature>
<feature type="compositionally biased region" description="Basic and acidic residues" evidence="1">
    <location>
        <begin position="194"/>
        <end position="204"/>
    </location>
</feature>
<comment type="caution">
    <text evidence="3">The sequence shown here is derived from an EMBL/GenBank/DDBJ whole genome shotgun (WGS) entry which is preliminary data.</text>
</comment>
<evidence type="ECO:0000256" key="1">
    <source>
        <dbReference type="SAM" id="MobiDB-lite"/>
    </source>
</evidence>